<dbReference type="PANTHER" id="PTHR21066">
    <property type="entry name" value="ODORANT-BINDING PROTEIN 59A-RELATED"/>
    <property type="match status" value="1"/>
</dbReference>
<dbReference type="EMBL" id="JAJJHW010002585">
    <property type="protein sequence ID" value="KAH8370341.1"/>
    <property type="molecule type" value="Genomic_DNA"/>
</dbReference>
<dbReference type="AlphaFoldDB" id="A0AAD4PKP6"/>
<evidence type="ECO:0000256" key="1">
    <source>
        <dbReference type="ARBA" id="ARBA00004613"/>
    </source>
</evidence>
<sequence>ASEIDCDQADNVNEEHIHLCCKHPEDQNEIVDSCAKETGFKMPSAQDHNMLDITADRAISASCFSECILNKMHFLKDSNLDMAAIKAHYDKNYKHDTQYATEMINAFDHCHGTSELWESNFLMNHMPHSCNTNASVILGCVVKQFFHNCPSSRWAQTQECHDALEFSKSCPDAFASL</sequence>
<dbReference type="InterPro" id="IPR036728">
    <property type="entry name" value="PBP_GOBP_sf"/>
</dbReference>
<dbReference type="GO" id="GO:0005576">
    <property type="term" value="C:extracellular region"/>
    <property type="evidence" value="ECO:0007669"/>
    <property type="project" value="UniProtKB-SubCell"/>
</dbReference>
<reference evidence="5" key="1">
    <citation type="journal article" date="2021" name="Mol. Ecol. Resour.">
        <title>Phylogenomic analyses of the genus Drosophila reveals genomic signals of climate adaptation.</title>
        <authorList>
            <person name="Li F."/>
            <person name="Rane R.V."/>
            <person name="Luria V."/>
            <person name="Xiong Z."/>
            <person name="Chen J."/>
            <person name="Li Z."/>
            <person name="Catullo R.A."/>
            <person name="Griffin P.C."/>
            <person name="Schiffer M."/>
            <person name="Pearce S."/>
            <person name="Lee S.F."/>
            <person name="McElroy K."/>
            <person name="Stocker A."/>
            <person name="Shirriffs J."/>
            <person name="Cockerell F."/>
            <person name="Coppin C."/>
            <person name="Sgro C.M."/>
            <person name="Karger A."/>
            <person name="Cain J.W."/>
            <person name="Weber J.A."/>
            <person name="Santpere G."/>
            <person name="Kirschner M.W."/>
            <person name="Hoffmann A.A."/>
            <person name="Oakeshott J.G."/>
            <person name="Zhang G."/>
        </authorList>
    </citation>
    <scope>NUCLEOTIDE SEQUENCE</scope>
    <source>
        <strain evidence="5">BGI-SZ-2011g</strain>
    </source>
</reference>
<name>A0AAD4PKP6_9MUSC</name>
<dbReference type="SUPFAM" id="SSF47565">
    <property type="entry name" value="Insect pheromone/odorant-binding proteins"/>
    <property type="match status" value="1"/>
</dbReference>
<evidence type="ECO:0000256" key="2">
    <source>
        <dbReference type="ARBA" id="ARBA00008098"/>
    </source>
</evidence>
<evidence type="ECO:0000313" key="5">
    <source>
        <dbReference type="EMBL" id="KAH8370341.1"/>
    </source>
</evidence>
<gene>
    <name evidence="5" type="ORF">KR093_003128</name>
</gene>
<dbReference type="Proteomes" id="UP001200034">
    <property type="component" value="Unassembled WGS sequence"/>
</dbReference>
<evidence type="ECO:0000256" key="3">
    <source>
        <dbReference type="ARBA" id="ARBA00022525"/>
    </source>
</evidence>
<proteinExistence type="inferred from homology"/>
<comment type="similarity">
    <text evidence="2">Belongs to the PBP/GOBP family.</text>
</comment>
<dbReference type="Gene3D" id="1.10.238.270">
    <property type="match status" value="1"/>
</dbReference>
<dbReference type="PANTHER" id="PTHR21066:SF15">
    <property type="entry name" value="GH25962P-RELATED"/>
    <property type="match status" value="1"/>
</dbReference>
<feature type="domain" description="OBP47-like" evidence="4">
    <location>
        <begin position="53"/>
        <end position="162"/>
    </location>
</feature>
<organism evidence="5 6">
    <name type="scientific">Drosophila rubida</name>
    <dbReference type="NCBI Taxonomy" id="30044"/>
    <lineage>
        <taxon>Eukaryota</taxon>
        <taxon>Metazoa</taxon>
        <taxon>Ecdysozoa</taxon>
        <taxon>Arthropoda</taxon>
        <taxon>Hexapoda</taxon>
        <taxon>Insecta</taxon>
        <taxon>Pterygota</taxon>
        <taxon>Neoptera</taxon>
        <taxon>Endopterygota</taxon>
        <taxon>Diptera</taxon>
        <taxon>Brachycera</taxon>
        <taxon>Muscomorpha</taxon>
        <taxon>Ephydroidea</taxon>
        <taxon>Drosophilidae</taxon>
        <taxon>Drosophila</taxon>
    </lineage>
</organism>
<comment type="caution">
    <text evidence="5">The sequence shown here is derived from an EMBL/GenBank/DDBJ whole genome shotgun (WGS) entry which is preliminary data.</text>
</comment>
<evidence type="ECO:0000259" key="4">
    <source>
        <dbReference type="Pfam" id="PF22651"/>
    </source>
</evidence>
<comment type="subcellular location">
    <subcellularLocation>
        <location evidence="1">Secreted</location>
    </subcellularLocation>
</comment>
<dbReference type="Pfam" id="PF22651">
    <property type="entry name" value="OBP47_like"/>
    <property type="match status" value="1"/>
</dbReference>
<dbReference type="GO" id="GO:0005549">
    <property type="term" value="F:odorant binding"/>
    <property type="evidence" value="ECO:0007669"/>
    <property type="project" value="InterPro"/>
</dbReference>
<keyword evidence="6" id="KW-1185">Reference proteome</keyword>
<keyword evidence="3" id="KW-0964">Secreted</keyword>
<feature type="non-terminal residue" evidence="5">
    <location>
        <position position="1"/>
    </location>
</feature>
<evidence type="ECO:0000313" key="6">
    <source>
        <dbReference type="Proteomes" id="UP001200034"/>
    </source>
</evidence>
<protein>
    <recommendedName>
        <fullName evidence="4">OBP47-like domain-containing protein</fullName>
    </recommendedName>
</protein>
<dbReference type="InterPro" id="IPR052295">
    <property type="entry name" value="Odorant-binding_protein"/>
</dbReference>
<dbReference type="InterPro" id="IPR054577">
    <property type="entry name" value="OBP47-like_dom"/>
</dbReference>
<accession>A0AAD4PKP6</accession>